<dbReference type="RefSeq" id="WP_111144661.1">
    <property type="nucleotide sequence ID" value="NZ_QKRB01000006.1"/>
</dbReference>
<evidence type="ECO:0000256" key="7">
    <source>
        <dbReference type="SAM" id="Phobius"/>
    </source>
</evidence>
<dbReference type="PANTHER" id="PTHR32089:SF112">
    <property type="entry name" value="LYSOZYME-LIKE PROTEIN-RELATED"/>
    <property type="match status" value="1"/>
</dbReference>
<feature type="domain" description="HAMP" evidence="9">
    <location>
        <begin position="226"/>
        <end position="279"/>
    </location>
</feature>
<feature type="domain" description="Methyl-accepting transducer" evidence="8">
    <location>
        <begin position="298"/>
        <end position="569"/>
    </location>
</feature>
<proteinExistence type="inferred from homology"/>
<evidence type="ECO:0000256" key="6">
    <source>
        <dbReference type="PROSITE-ProRule" id="PRU00284"/>
    </source>
</evidence>
<keyword evidence="11" id="KW-1185">Reference proteome</keyword>
<evidence type="ECO:0000256" key="2">
    <source>
        <dbReference type="ARBA" id="ARBA00022475"/>
    </source>
</evidence>
<dbReference type="PROSITE" id="PS50111">
    <property type="entry name" value="CHEMOTAXIS_TRANSDUC_2"/>
    <property type="match status" value="1"/>
</dbReference>
<dbReference type="AlphaFoldDB" id="A0A2W1LBV2"/>
<evidence type="ECO:0000259" key="9">
    <source>
        <dbReference type="PROSITE" id="PS50885"/>
    </source>
</evidence>
<keyword evidence="7" id="KW-0812">Transmembrane</keyword>
<keyword evidence="3 7" id="KW-0472">Membrane</keyword>
<dbReference type="GO" id="GO:0007165">
    <property type="term" value="P:signal transduction"/>
    <property type="evidence" value="ECO:0007669"/>
    <property type="project" value="UniProtKB-KW"/>
</dbReference>
<keyword evidence="4 6" id="KW-0807">Transducer</keyword>
<dbReference type="OrthoDB" id="9760371at2"/>
<dbReference type="Proteomes" id="UP000249522">
    <property type="component" value="Unassembled WGS sequence"/>
</dbReference>
<dbReference type="Pfam" id="PF00015">
    <property type="entry name" value="MCPsignal"/>
    <property type="match status" value="1"/>
</dbReference>
<dbReference type="InterPro" id="IPR004089">
    <property type="entry name" value="MCPsignal_dom"/>
</dbReference>
<dbReference type="CDD" id="cd06225">
    <property type="entry name" value="HAMP"/>
    <property type="match status" value="1"/>
</dbReference>
<evidence type="ECO:0000256" key="1">
    <source>
        <dbReference type="ARBA" id="ARBA00004236"/>
    </source>
</evidence>
<evidence type="ECO:0000259" key="8">
    <source>
        <dbReference type="PROSITE" id="PS50111"/>
    </source>
</evidence>
<dbReference type="Gene3D" id="6.10.340.10">
    <property type="match status" value="1"/>
</dbReference>
<organism evidence="10 11">
    <name type="scientific">Paenibacillus sambharensis</name>
    <dbReference type="NCBI Taxonomy" id="1803190"/>
    <lineage>
        <taxon>Bacteria</taxon>
        <taxon>Bacillati</taxon>
        <taxon>Bacillota</taxon>
        <taxon>Bacilli</taxon>
        <taxon>Bacillales</taxon>
        <taxon>Paenibacillaceae</taxon>
        <taxon>Paenibacillus</taxon>
    </lineage>
</organism>
<evidence type="ECO:0000313" key="10">
    <source>
        <dbReference type="EMBL" id="PZD97698.1"/>
    </source>
</evidence>
<name>A0A2W1LBV2_9BACL</name>
<keyword evidence="7" id="KW-1133">Transmembrane helix</keyword>
<dbReference type="PROSITE" id="PS50885">
    <property type="entry name" value="HAMP"/>
    <property type="match status" value="1"/>
</dbReference>
<evidence type="ECO:0000256" key="4">
    <source>
        <dbReference type="ARBA" id="ARBA00023224"/>
    </source>
</evidence>
<evidence type="ECO:0000256" key="3">
    <source>
        <dbReference type="ARBA" id="ARBA00023136"/>
    </source>
</evidence>
<feature type="transmembrane region" description="Helical" evidence="7">
    <location>
        <begin position="203"/>
        <end position="225"/>
    </location>
</feature>
<dbReference type="SMART" id="SM00283">
    <property type="entry name" value="MA"/>
    <property type="match status" value="1"/>
</dbReference>
<evidence type="ECO:0000313" key="11">
    <source>
        <dbReference type="Proteomes" id="UP000249522"/>
    </source>
</evidence>
<dbReference type="Pfam" id="PF00672">
    <property type="entry name" value="HAMP"/>
    <property type="match status" value="1"/>
</dbReference>
<comment type="caution">
    <text evidence="10">The sequence shown here is derived from an EMBL/GenBank/DDBJ whole genome shotgun (WGS) entry which is preliminary data.</text>
</comment>
<dbReference type="InterPro" id="IPR003660">
    <property type="entry name" value="HAMP_dom"/>
</dbReference>
<dbReference type="PANTHER" id="PTHR32089">
    <property type="entry name" value="METHYL-ACCEPTING CHEMOTAXIS PROTEIN MCPB"/>
    <property type="match status" value="1"/>
</dbReference>
<keyword evidence="2" id="KW-1003">Cell membrane</keyword>
<accession>A0A2W1LBV2</accession>
<dbReference type="Gene3D" id="1.10.287.950">
    <property type="entry name" value="Methyl-accepting chemotaxis protein"/>
    <property type="match status" value="1"/>
</dbReference>
<sequence>MLARLGLTFKLIMLLAIPVVLLSSAAFYGLSKTGQVTDLLIENLYTASYRSNDSLINADRDLYQAMTAVKTMEAAQRGSEIYPKELESFRENVEQASQRMNAAWDIWKNHKSDLLTADTRQAMDAYFEASLLKLQEWELASQPLLAELPDAAGSKKRELVGQLDGLDSLFEESRGNIDELADLIQDNIETTVAAMREEVERMLTVFAVAAGIAIAVSAAACWLLIHNIRRSIRSVVRSADAVAAGNLAAEPVQVKSRDEIGALGTAVNRMTDSLKLLISSVSEVSLTVAASSEQLAASAEQTGHATEHIAGRIQLMAEGAQDTADQARQSDERIRSMVAGAKAMDSRLMQVADTARQAAAQSGEGSRVVEQAVSSMDNIDRAVTELSDSIVKLGHASQEISSFIGAITGIANQTNMLALNAGIEAARAGEQGRGFSVVAAEIRKLAEQTSSAAKQAAELTDNITNSSRFAVEGMEVAGQEVTKGKQSIEQADQAFAGIQTAVGSLASQIAVVSGETRKLADSAEMTGEIFSRVADVAIRSSDDTQEVSAATEQQLASMEDVASSSRALSAMAEQLQELIAKFRT</sequence>
<protein>
    <submittedName>
        <fullName evidence="10">Methyl-accepting chemotaxis protein</fullName>
    </submittedName>
</protein>
<comment type="similarity">
    <text evidence="5">Belongs to the methyl-accepting chemotaxis (MCP) protein family.</text>
</comment>
<comment type="subcellular location">
    <subcellularLocation>
        <location evidence="1">Cell membrane</location>
    </subcellularLocation>
</comment>
<dbReference type="GO" id="GO:0005886">
    <property type="term" value="C:plasma membrane"/>
    <property type="evidence" value="ECO:0007669"/>
    <property type="project" value="UniProtKB-SubCell"/>
</dbReference>
<dbReference type="SUPFAM" id="SSF58104">
    <property type="entry name" value="Methyl-accepting chemotaxis protein (MCP) signaling domain"/>
    <property type="match status" value="1"/>
</dbReference>
<reference evidence="10 11" key="1">
    <citation type="submission" date="2018-06" db="EMBL/GenBank/DDBJ databases">
        <title>Paenibacillus imtechensis sp. nov.</title>
        <authorList>
            <person name="Pinnaka A.K."/>
            <person name="Singh H."/>
            <person name="Kaur M."/>
        </authorList>
    </citation>
    <scope>NUCLEOTIDE SEQUENCE [LARGE SCALE GENOMIC DNA]</scope>
    <source>
        <strain evidence="10 11">SMB1</strain>
    </source>
</reference>
<evidence type="ECO:0000256" key="5">
    <source>
        <dbReference type="ARBA" id="ARBA00029447"/>
    </source>
</evidence>
<gene>
    <name evidence="10" type="ORF">DNH61_00055</name>
</gene>
<feature type="transmembrane region" description="Helical" evidence="7">
    <location>
        <begin position="12"/>
        <end position="30"/>
    </location>
</feature>
<dbReference type="SMART" id="SM00304">
    <property type="entry name" value="HAMP"/>
    <property type="match status" value="1"/>
</dbReference>
<dbReference type="EMBL" id="QKRB01000006">
    <property type="protein sequence ID" value="PZD97698.1"/>
    <property type="molecule type" value="Genomic_DNA"/>
</dbReference>